<name>A0A3P7KHF3_STRVU</name>
<keyword evidence="3" id="KW-1185">Reference proteome</keyword>
<sequence length="56" mass="6381">MDEKVPGLKAIKEGSTGERSPVSPQSEENNSLEGEDHMDRTPKVRSMFYCFFFDLL</sequence>
<evidence type="ECO:0000313" key="3">
    <source>
        <dbReference type="Proteomes" id="UP000270094"/>
    </source>
</evidence>
<organism evidence="2 3">
    <name type="scientific">Strongylus vulgaris</name>
    <name type="common">Blood worm</name>
    <dbReference type="NCBI Taxonomy" id="40348"/>
    <lineage>
        <taxon>Eukaryota</taxon>
        <taxon>Metazoa</taxon>
        <taxon>Ecdysozoa</taxon>
        <taxon>Nematoda</taxon>
        <taxon>Chromadorea</taxon>
        <taxon>Rhabditida</taxon>
        <taxon>Rhabditina</taxon>
        <taxon>Rhabditomorpha</taxon>
        <taxon>Strongyloidea</taxon>
        <taxon>Strongylidae</taxon>
        <taxon>Strongylus</taxon>
    </lineage>
</organism>
<dbReference type="Proteomes" id="UP000270094">
    <property type="component" value="Unassembled WGS sequence"/>
</dbReference>
<reference evidence="2 3" key="1">
    <citation type="submission" date="2018-11" db="EMBL/GenBank/DDBJ databases">
        <authorList>
            <consortium name="Pathogen Informatics"/>
        </authorList>
    </citation>
    <scope>NUCLEOTIDE SEQUENCE [LARGE SCALE GENOMIC DNA]</scope>
</reference>
<feature type="compositionally biased region" description="Polar residues" evidence="1">
    <location>
        <begin position="22"/>
        <end position="32"/>
    </location>
</feature>
<dbReference type="EMBL" id="UYYB01006026">
    <property type="protein sequence ID" value="VDM67618.1"/>
    <property type="molecule type" value="Genomic_DNA"/>
</dbReference>
<gene>
    <name evidence="2" type="ORF">SVUK_LOCUS2616</name>
</gene>
<proteinExistence type="predicted"/>
<feature type="region of interest" description="Disordered" evidence="1">
    <location>
        <begin position="1"/>
        <end position="39"/>
    </location>
</feature>
<accession>A0A3P7KHF3</accession>
<evidence type="ECO:0000256" key="1">
    <source>
        <dbReference type="SAM" id="MobiDB-lite"/>
    </source>
</evidence>
<protein>
    <submittedName>
        <fullName evidence="2">Uncharacterized protein</fullName>
    </submittedName>
</protein>
<evidence type="ECO:0000313" key="2">
    <source>
        <dbReference type="EMBL" id="VDM67618.1"/>
    </source>
</evidence>
<dbReference type="OrthoDB" id="5860130at2759"/>
<feature type="compositionally biased region" description="Basic and acidic residues" evidence="1">
    <location>
        <begin position="1"/>
        <end position="16"/>
    </location>
</feature>
<dbReference type="AlphaFoldDB" id="A0A3P7KHF3"/>